<comment type="caution">
    <text evidence="1">The sequence shown here is derived from an EMBL/GenBank/DDBJ whole genome shotgun (WGS) entry which is preliminary data.</text>
</comment>
<proteinExistence type="predicted"/>
<dbReference type="Proteomes" id="UP000805649">
    <property type="component" value="Unassembled WGS sequence"/>
</dbReference>
<evidence type="ECO:0000313" key="2">
    <source>
        <dbReference type="Proteomes" id="UP000805649"/>
    </source>
</evidence>
<protein>
    <submittedName>
        <fullName evidence="1">Pectin methylesterase</fullName>
    </submittedName>
</protein>
<sequence length="350" mass="37890">MVALLRTLALAAVAVAVPLEVGVSLGTTDAAPQCSGDKFSQTRPPRNAVVVDASGKQPNSFPTVNEAVAALKNVTDEQSVFIYPGIYEEQVRIPAHLGPITIRGYTCDSRTYAGNQVTLTGKLNRQVPNITSNDGTATLRIWTPNVKLYNLNVANTAGQQAKNGQALAISAQKTNFGAYACKFTGYQDTVYANVGRQIYAQTYINGAVDFIFGLNASAWFEGCDLEVIGKGWVTASGRDSAQNPAWFVFNKTRVFGDQKGLAFLGRPWRTFARVLFQYSDLSDVVQPAGWAPWDATSSLANVVFNEYKNTGLGAAGQRANFSSQIDAPVKAETVLGKGFDKEWWVDKSYL</sequence>
<organism evidence="1 2">
    <name type="scientific">Colletotrichum truncatum</name>
    <name type="common">Anthracnose fungus</name>
    <name type="synonym">Colletotrichum capsici</name>
    <dbReference type="NCBI Taxonomy" id="5467"/>
    <lineage>
        <taxon>Eukaryota</taxon>
        <taxon>Fungi</taxon>
        <taxon>Dikarya</taxon>
        <taxon>Ascomycota</taxon>
        <taxon>Pezizomycotina</taxon>
        <taxon>Sordariomycetes</taxon>
        <taxon>Hypocreomycetidae</taxon>
        <taxon>Glomerellales</taxon>
        <taxon>Glomerellaceae</taxon>
        <taxon>Colletotrichum</taxon>
        <taxon>Colletotrichum truncatum species complex</taxon>
    </lineage>
</organism>
<reference evidence="1 2" key="1">
    <citation type="journal article" date="2020" name="Phytopathology">
        <title>Genome Sequence Resources of Colletotrichum truncatum, C. plurivorum, C. musicola, and C. sojae: Four Species Pathogenic to Soybean (Glycine max).</title>
        <authorList>
            <person name="Rogerio F."/>
            <person name="Boufleur T.R."/>
            <person name="Ciampi-Guillardi M."/>
            <person name="Sukno S.A."/>
            <person name="Thon M.R."/>
            <person name="Massola Junior N.S."/>
            <person name="Baroncelli R."/>
        </authorList>
    </citation>
    <scope>NUCLEOTIDE SEQUENCE [LARGE SCALE GENOMIC DNA]</scope>
    <source>
        <strain evidence="1 2">CMES1059</strain>
    </source>
</reference>
<accession>A0ACC3YYB3</accession>
<dbReference type="EMBL" id="VUJX02000005">
    <property type="protein sequence ID" value="KAL0936920.1"/>
    <property type="molecule type" value="Genomic_DNA"/>
</dbReference>
<evidence type="ECO:0000313" key="1">
    <source>
        <dbReference type="EMBL" id="KAL0936920.1"/>
    </source>
</evidence>
<keyword evidence="2" id="KW-1185">Reference proteome</keyword>
<gene>
    <name evidence="1" type="ORF">CTRU02_209136</name>
</gene>
<name>A0ACC3YYB3_COLTU</name>